<reference evidence="1" key="1">
    <citation type="submission" date="2021-01" db="EMBL/GenBank/DDBJ databases">
        <authorList>
            <consortium name="Genoscope - CEA"/>
            <person name="William W."/>
        </authorList>
    </citation>
    <scope>NUCLEOTIDE SEQUENCE</scope>
</reference>
<protein>
    <submittedName>
        <fullName evidence="1">Uncharacterized protein</fullName>
    </submittedName>
</protein>
<evidence type="ECO:0000313" key="1">
    <source>
        <dbReference type="EMBL" id="CAD8049513.1"/>
    </source>
</evidence>
<accession>A0A8S1K534</accession>
<gene>
    <name evidence="1" type="ORF">PPRIM_AZ9-3.1.T0140027</name>
</gene>
<dbReference type="Proteomes" id="UP000688137">
    <property type="component" value="Unassembled WGS sequence"/>
</dbReference>
<proteinExistence type="predicted"/>
<dbReference type="EMBL" id="CAJJDM010000011">
    <property type="protein sequence ID" value="CAD8049513.1"/>
    <property type="molecule type" value="Genomic_DNA"/>
</dbReference>
<organism evidence="1 2">
    <name type="scientific">Paramecium primaurelia</name>
    <dbReference type="NCBI Taxonomy" id="5886"/>
    <lineage>
        <taxon>Eukaryota</taxon>
        <taxon>Sar</taxon>
        <taxon>Alveolata</taxon>
        <taxon>Ciliophora</taxon>
        <taxon>Intramacronucleata</taxon>
        <taxon>Oligohymenophorea</taxon>
        <taxon>Peniculida</taxon>
        <taxon>Parameciidae</taxon>
        <taxon>Paramecium</taxon>
    </lineage>
</organism>
<comment type="caution">
    <text evidence="1">The sequence shown here is derived from an EMBL/GenBank/DDBJ whole genome shotgun (WGS) entry which is preliminary data.</text>
</comment>
<sequence length="402" mass="48660">MFQNTKHLRKVLFSSAIQNGQQIQDFASIDPATLIKMGLRQNSLEIFNSLRDRLNFCKYEMITDYKNLMIYVQRSHINQFIDRQSYDRVIANQFSENLINSHMIWLSYIIMEEKDYMQPLRNLESVWYKNVLYLNIKQIYAVLTFYQKFNLYISERTLYQMLKIIHKHQQNYLNEIHILYHCLQIIENQSTMLKNDPLFLDIQNNISSKIKETYSQGKIMENTNFFLIHPLDDLSIIKESLKTQTYQLTSQQMKYILTIIQNTLYNNPSYSQTELKDIITKLQQLFSQNNTLSNRFQFSLLQRLLDLETDLSKFDPQVDYLKINDLYYLFKTRLLIKNDEKLSDELKHYIFKFLLKTMQNRKIYCVDFDHFYSITKMIEQNQEYSMLLKPYREYLGVYSFLY</sequence>
<keyword evidence="2" id="KW-1185">Reference proteome</keyword>
<name>A0A8S1K534_PARPR</name>
<evidence type="ECO:0000313" key="2">
    <source>
        <dbReference type="Proteomes" id="UP000688137"/>
    </source>
</evidence>
<dbReference type="AlphaFoldDB" id="A0A8S1K534"/>
<dbReference type="OMA" id="YREYLGV"/>